<evidence type="ECO:0000256" key="6">
    <source>
        <dbReference type="ARBA" id="ARBA00023170"/>
    </source>
</evidence>
<evidence type="ECO:0000256" key="2">
    <source>
        <dbReference type="ARBA" id="ARBA00022692"/>
    </source>
</evidence>
<keyword evidence="3" id="KW-0732">Signal</keyword>
<reference evidence="10" key="2">
    <citation type="journal article" date="2014" name="Nat. Commun.">
        <title>The cavefish genome reveals candidate genes for eye loss.</title>
        <authorList>
            <person name="McGaugh S.E."/>
            <person name="Gross J.B."/>
            <person name="Aken B."/>
            <person name="Blin M."/>
            <person name="Borowsky R."/>
            <person name="Chalopin D."/>
            <person name="Hinaux H."/>
            <person name="Jeffery W.R."/>
            <person name="Keene A."/>
            <person name="Ma L."/>
            <person name="Minx P."/>
            <person name="Murphy D."/>
            <person name="O'Quin K.E."/>
            <person name="Retaux S."/>
            <person name="Rohner N."/>
            <person name="Searle S.M."/>
            <person name="Stahl B.A."/>
            <person name="Tabin C."/>
            <person name="Volff J.N."/>
            <person name="Yoshizawa M."/>
            <person name="Warren W.C."/>
        </authorList>
    </citation>
    <scope>NUCLEOTIDE SEQUENCE [LARGE SCALE GENOMIC DNA]</scope>
    <source>
        <strain evidence="10">female</strain>
    </source>
</reference>
<dbReference type="GO" id="GO:0004896">
    <property type="term" value="F:cytokine receptor activity"/>
    <property type="evidence" value="ECO:0007669"/>
    <property type="project" value="TreeGrafter"/>
</dbReference>
<dbReference type="AlphaFoldDB" id="A0A3B1ITG5"/>
<reference evidence="9" key="4">
    <citation type="submission" date="2025-09" db="UniProtKB">
        <authorList>
            <consortium name="Ensembl"/>
        </authorList>
    </citation>
    <scope>IDENTIFICATION</scope>
</reference>
<accession>A0A3B1ITG5</accession>
<dbReference type="InParanoid" id="A0A3B1ITG5"/>
<evidence type="ECO:0000313" key="9">
    <source>
        <dbReference type="Ensembl" id="ENSAMXP00000032434.1"/>
    </source>
</evidence>
<dbReference type="Proteomes" id="UP000018467">
    <property type="component" value="Unassembled WGS sequence"/>
</dbReference>
<dbReference type="Gene3D" id="2.60.40.10">
    <property type="entry name" value="Immunoglobulins"/>
    <property type="match status" value="1"/>
</dbReference>
<sequence>MTMNRPTEMFQKIFVLFSLPCDDEVWETQRFSISKKSTYNFRSLLLFKNMLRYAVVHLCLQACFHCLLNSDVFYFLKQKCPPSGTPKRQWRTIDLSHTVEEMAKEMCLKIFTLPVTCPNKTKSEPLYKNITKHPVKDLSCVCYSREKMNCSWSLDSDISDLQLYYGKKGILKPCVSYIYDGFKKTGCHLYGENFLIDTYHFLVNGTEKGVIFQNHFDIDASLSVKIPPLKLNITTDQKYIYFQSSKPDFPPSCLKYHFYFKKCNEDEKKISGTDTTQRLEYDESCSYTARVQADFLTCGAGESKMSETVSYGRNNDPNWPLKVSMIVTPLIVSCCLIVVLVLCRRHKESIFPKIPAPPLLLKDVLSNNRDKGFEVGKLYEPHEDVVEKISVEPESIYRHAEPANTV</sequence>
<dbReference type="GeneTree" id="ENSGT00730000112044"/>
<dbReference type="Ensembl" id="ENSAMXT00000057962.1">
    <property type="protein sequence ID" value="ENSAMXP00000032434.1"/>
    <property type="gene ID" value="ENSAMXG00000030064.1"/>
</dbReference>
<organism evidence="9 10">
    <name type="scientific">Astyanax mexicanus</name>
    <name type="common">Blind cave fish</name>
    <name type="synonym">Astyanax fasciatus mexicanus</name>
    <dbReference type="NCBI Taxonomy" id="7994"/>
    <lineage>
        <taxon>Eukaryota</taxon>
        <taxon>Metazoa</taxon>
        <taxon>Chordata</taxon>
        <taxon>Craniata</taxon>
        <taxon>Vertebrata</taxon>
        <taxon>Euteleostomi</taxon>
        <taxon>Actinopterygii</taxon>
        <taxon>Neopterygii</taxon>
        <taxon>Teleostei</taxon>
        <taxon>Ostariophysi</taxon>
        <taxon>Characiformes</taxon>
        <taxon>Characoidei</taxon>
        <taxon>Acestrorhamphidae</taxon>
        <taxon>Acestrorhamphinae</taxon>
        <taxon>Astyanax</taxon>
    </lineage>
</organism>
<evidence type="ECO:0000256" key="3">
    <source>
        <dbReference type="ARBA" id="ARBA00022729"/>
    </source>
</evidence>
<dbReference type="PANTHER" id="PTHR23037:SF46">
    <property type="entry name" value="INTERLEUKIN 5 RECEPTOR SUBUNIT ALPHA"/>
    <property type="match status" value="1"/>
</dbReference>
<dbReference type="InterPro" id="IPR013783">
    <property type="entry name" value="Ig-like_fold"/>
</dbReference>
<dbReference type="InterPro" id="IPR036116">
    <property type="entry name" value="FN3_sf"/>
</dbReference>
<proteinExistence type="predicted"/>
<evidence type="ECO:0000256" key="4">
    <source>
        <dbReference type="ARBA" id="ARBA00022989"/>
    </source>
</evidence>
<keyword evidence="10" id="KW-1185">Reference proteome</keyword>
<evidence type="ECO:0000313" key="10">
    <source>
        <dbReference type="Proteomes" id="UP000018467"/>
    </source>
</evidence>
<evidence type="ECO:0000256" key="7">
    <source>
        <dbReference type="ARBA" id="ARBA00023180"/>
    </source>
</evidence>
<dbReference type="Bgee" id="ENSAMXG00000030064">
    <property type="expression patterns" value="Expressed in zone of skin and 12 other cell types or tissues"/>
</dbReference>
<evidence type="ECO:0000256" key="5">
    <source>
        <dbReference type="ARBA" id="ARBA00023136"/>
    </source>
</evidence>
<reference evidence="10" key="1">
    <citation type="submission" date="2013-03" db="EMBL/GenBank/DDBJ databases">
        <authorList>
            <person name="Jeffery W."/>
            <person name="Warren W."/>
            <person name="Wilson R.K."/>
        </authorList>
    </citation>
    <scope>NUCLEOTIDE SEQUENCE</scope>
    <source>
        <strain evidence="10">female</strain>
    </source>
</reference>
<keyword evidence="5 8" id="KW-0472">Membrane</keyword>
<protein>
    <submittedName>
        <fullName evidence="9">Interleukin 13 receptor, alpha 1</fullName>
    </submittedName>
</protein>
<comment type="subcellular location">
    <subcellularLocation>
        <location evidence="1">Membrane</location>
        <topology evidence="1">Single-pass type I membrane protein</topology>
    </subcellularLocation>
</comment>
<evidence type="ECO:0000256" key="1">
    <source>
        <dbReference type="ARBA" id="ARBA00004479"/>
    </source>
</evidence>
<feature type="transmembrane region" description="Helical" evidence="8">
    <location>
        <begin position="323"/>
        <end position="343"/>
    </location>
</feature>
<dbReference type="SUPFAM" id="SSF49265">
    <property type="entry name" value="Fibronectin type III"/>
    <property type="match status" value="1"/>
</dbReference>
<evidence type="ECO:0000256" key="8">
    <source>
        <dbReference type="SAM" id="Phobius"/>
    </source>
</evidence>
<keyword evidence="7" id="KW-0325">Glycoprotein</keyword>
<keyword evidence="4 8" id="KW-1133">Transmembrane helix</keyword>
<keyword evidence="2 8" id="KW-0812">Transmembrane</keyword>
<dbReference type="GO" id="GO:0009897">
    <property type="term" value="C:external side of plasma membrane"/>
    <property type="evidence" value="ECO:0007669"/>
    <property type="project" value="TreeGrafter"/>
</dbReference>
<keyword evidence="6" id="KW-0675">Receptor</keyword>
<reference evidence="9" key="3">
    <citation type="submission" date="2025-08" db="UniProtKB">
        <authorList>
            <consortium name="Ensembl"/>
        </authorList>
    </citation>
    <scope>IDENTIFICATION</scope>
</reference>
<dbReference type="PANTHER" id="PTHR23037">
    <property type="entry name" value="CYTOKINE RECEPTOR"/>
    <property type="match status" value="1"/>
</dbReference>
<name>A0A3B1ITG5_ASTMX</name>